<feature type="transmembrane region" description="Helical" evidence="8">
    <location>
        <begin position="393"/>
        <end position="410"/>
    </location>
</feature>
<evidence type="ECO:0000256" key="2">
    <source>
        <dbReference type="ARBA" id="ARBA00022475"/>
    </source>
</evidence>
<dbReference type="InterPro" id="IPR013766">
    <property type="entry name" value="Thioredoxin_domain"/>
</dbReference>
<feature type="domain" description="Thioredoxin" evidence="10">
    <location>
        <begin position="421"/>
        <end position="588"/>
    </location>
</feature>
<evidence type="ECO:0000256" key="4">
    <source>
        <dbReference type="ARBA" id="ARBA00022748"/>
    </source>
</evidence>
<dbReference type="Pfam" id="PF02683">
    <property type="entry name" value="DsbD_TM"/>
    <property type="match status" value="1"/>
</dbReference>
<dbReference type="SUPFAM" id="SSF74863">
    <property type="entry name" value="Thiol:disulfide interchange protein DsbD, N-terminal domain (DsbD-alpha)"/>
    <property type="match status" value="1"/>
</dbReference>
<evidence type="ECO:0000256" key="5">
    <source>
        <dbReference type="ARBA" id="ARBA00022989"/>
    </source>
</evidence>
<comment type="subcellular location">
    <subcellularLocation>
        <location evidence="1">Cell membrane</location>
        <topology evidence="1">Multi-pass membrane protein</topology>
    </subcellularLocation>
</comment>
<evidence type="ECO:0000313" key="12">
    <source>
        <dbReference type="Proteomes" id="UP001597425"/>
    </source>
</evidence>
<evidence type="ECO:0000256" key="9">
    <source>
        <dbReference type="SAM" id="SignalP"/>
    </source>
</evidence>
<dbReference type="InterPro" id="IPR003834">
    <property type="entry name" value="Cyt_c_assmbl_TM_dom"/>
</dbReference>
<sequence length="604" mass="63010">MAVMTDIFHKNFLTLLTTLLLPASLLLSAPAAAQSPFGSESPPAVQDDDFLPVDEAYQQDFLFSAGGISAIFQIAPEYYLYRDKLALYRIDGAEKTELPLTLPDGEVIWDDYFEKETEVYRLQLEIPVAVKTDAPLELEVHYQGCADAGLCYPPQVRRFGLDPSSGQVTPLDGPGGAQPSPGSGGAAGGSDMALPAALLLAFLGGVLLNLMPCVFPVLSIKALAIGQGASAGRRRAHGWAYSAGVVLSFVLIAALMLALRAGGEAVGWGFQLQSPILVAALVYLFFAMGLSLSGVTELGGSLMGAGQSLGSRGGLRGSVATGALATVVASPCTAPLMGSALGYAVTQPAAVALMVFAALGAGMAAPFLLLTYMPSLAGRLPRPGPWMDRLKQLLAFPMYLTAVWLLWVLGRQTGSDGVALVLAGAVAIAFALWLWPRPDWHWGKGGAALAALALAALILPRLAPLQQSAQVADSYWQPYSPERLDSGRGAGQPVLVNMTAAWCITCLANEKAVLSSDEIADAVDQLDVIALKGDWTNQDPQISELLARYGRTSVPLYLLYPAGGGEARILPQVLTRDGLLEALQAAAAGGPATAANGAGASLPL</sequence>
<keyword evidence="9" id="KW-0732">Signal</keyword>
<dbReference type="SUPFAM" id="SSF52833">
    <property type="entry name" value="Thioredoxin-like"/>
    <property type="match status" value="1"/>
</dbReference>
<evidence type="ECO:0000256" key="8">
    <source>
        <dbReference type="SAM" id="Phobius"/>
    </source>
</evidence>
<dbReference type="EMBL" id="JBHUJD010000001">
    <property type="protein sequence ID" value="MFD2308918.1"/>
    <property type="molecule type" value="Genomic_DNA"/>
</dbReference>
<organism evidence="11 12">
    <name type="scientific">Microbulbifer halophilus</name>
    <dbReference type="NCBI Taxonomy" id="453963"/>
    <lineage>
        <taxon>Bacteria</taxon>
        <taxon>Pseudomonadati</taxon>
        <taxon>Pseudomonadota</taxon>
        <taxon>Gammaproteobacteria</taxon>
        <taxon>Cellvibrionales</taxon>
        <taxon>Microbulbiferaceae</taxon>
        <taxon>Microbulbifer</taxon>
    </lineage>
</organism>
<dbReference type="PROSITE" id="PS51352">
    <property type="entry name" value="THIOREDOXIN_2"/>
    <property type="match status" value="1"/>
</dbReference>
<protein>
    <submittedName>
        <fullName evidence="11">Protein-disulfide reductase DsbD family protein</fullName>
    </submittedName>
</protein>
<evidence type="ECO:0000313" key="11">
    <source>
        <dbReference type="EMBL" id="MFD2308918.1"/>
    </source>
</evidence>
<feature type="transmembrane region" description="Helical" evidence="8">
    <location>
        <begin position="441"/>
        <end position="459"/>
    </location>
</feature>
<dbReference type="Pfam" id="PF13899">
    <property type="entry name" value="Thioredoxin_7"/>
    <property type="match status" value="1"/>
</dbReference>
<keyword evidence="3 8" id="KW-0812">Transmembrane</keyword>
<feature type="signal peptide" evidence="9">
    <location>
        <begin position="1"/>
        <end position="33"/>
    </location>
</feature>
<feature type="transmembrane region" description="Helical" evidence="8">
    <location>
        <begin position="349"/>
        <end position="373"/>
    </location>
</feature>
<comment type="caution">
    <text evidence="11">The sequence shown here is derived from an EMBL/GenBank/DDBJ whole genome shotgun (WGS) entry which is preliminary data.</text>
</comment>
<evidence type="ECO:0000256" key="3">
    <source>
        <dbReference type="ARBA" id="ARBA00022692"/>
    </source>
</evidence>
<gene>
    <name evidence="11" type="ORF">ACFSKX_00680</name>
</gene>
<keyword evidence="4" id="KW-0201">Cytochrome c-type biogenesis</keyword>
<feature type="transmembrane region" description="Helical" evidence="8">
    <location>
        <begin position="417"/>
        <end position="435"/>
    </location>
</feature>
<evidence type="ECO:0000256" key="6">
    <source>
        <dbReference type="ARBA" id="ARBA00023136"/>
    </source>
</evidence>
<dbReference type="CDD" id="cd02953">
    <property type="entry name" value="DsbDgamma"/>
    <property type="match status" value="1"/>
</dbReference>
<feature type="transmembrane region" description="Helical" evidence="8">
    <location>
        <begin position="197"/>
        <end position="218"/>
    </location>
</feature>
<keyword evidence="6 8" id="KW-0472">Membrane</keyword>
<dbReference type="Proteomes" id="UP001597425">
    <property type="component" value="Unassembled WGS sequence"/>
</dbReference>
<dbReference type="Gene3D" id="2.60.40.1250">
    <property type="entry name" value="Thiol:disulfide interchange protein DsbD, N-terminal domain"/>
    <property type="match status" value="1"/>
</dbReference>
<keyword evidence="5 8" id="KW-1133">Transmembrane helix</keyword>
<dbReference type="InterPro" id="IPR035671">
    <property type="entry name" value="DsbD_gamma"/>
</dbReference>
<dbReference type="PANTHER" id="PTHR32234">
    <property type="entry name" value="THIOL:DISULFIDE INTERCHANGE PROTEIN DSBD"/>
    <property type="match status" value="1"/>
</dbReference>
<dbReference type="Gene3D" id="3.40.30.10">
    <property type="entry name" value="Glutaredoxin"/>
    <property type="match status" value="1"/>
</dbReference>
<evidence type="ECO:0000256" key="7">
    <source>
        <dbReference type="SAM" id="MobiDB-lite"/>
    </source>
</evidence>
<reference evidence="12" key="1">
    <citation type="journal article" date="2019" name="Int. J. Syst. Evol. Microbiol.">
        <title>The Global Catalogue of Microorganisms (GCM) 10K type strain sequencing project: providing services to taxonomists for standard genome sequencing and annotation.</title>
        <authorList>
            <consortium name="The Broad Institute Genomics Platform"/>
            <consortium name="The Broad Institute Genome Sequencing Center for Infectious Disease"/>
            <person name="Wu L."/>
            <person name="Ma J."/>
        </authorList>
    </citation>
    <scope>NUCLEOTIDE SEQUENCE [LARGE SCALE GENOMIC DNA]</scope>
    <source>
        <strain evidence="12">KCTC 12848</strain>
    </source>
</reference>
<feature type="transmembrane region" description="Helical" evidence="8">
    <location>
        <begin position="274"/>
        <end position="295"/>
    </location>
</feature>
<evidence type="ECO:0000259" key="10">
    <source>
        <dbReference type="PROSITE" id="PS51352"/>
    </source>
</evidence>
<evidence type="ECO:0000256" key="1">
    <source>
        <dbReference type="ARBA" id="ARBA00004651"/>
    </source>
</evidence>
<feature type="region of interest" description="Disordered" evidence="7">
    <location>
        <begin position="168"/>
        <end position="188"/>
    </location>
</feature>
<accession>A0ABW5E5P0</accession>
<dbReference type="InterPro" id="IPR028250">
    <property type="entry name" value="DsbDN"/>
</dbReference>
<feature type="transmembrane region" description="Helical" evidence="8">
    <location>
        <begin position="238"/>
        <end position="262"/>
    </location>
</feature>
<keyword evidence="2" id="KW-1003">Cell membrane</keyword>
<keyword evidence="12" id="KW-1185">Reference proteome</keyword>
<dbReference type="InterPro" id="IPR036929">
    <property type="entry name" value="DsbDN_sf"/>
</dbReference>
<name>A0ABW5E5P0_9GAMM</name>
<dbReference type="RefSeq" id="WP_265723394.1">
    <property type="nucleotide sequence ID" value="NZ_JAPIVK010000049.1"/>
</dbReference>
<proteinExistence type="predicted"/>
<dbReference type="InterPro" id="IPR036249">
    <property type="entry name" value="Thioredoxin-like_sf"/>
</dbReference>
<feature type="chain" id="PRO_5045929927" evidence="9">
    <location>
        <begin position="34"/>
        <end position="604"/>
    </location>
</feature>
<dbReference type="Pfam" id="PF11412">
    <property type="entry name" value="DsbD_N"/>
    <property type="match status" value="1"/>
</dbReference>
<dbReference type="PANTHER" id="PTHR32234:SF3">
    <property type="entry name" value="SUPPRESSION OF COPPER SENSITIVITY PROTEIN"/>
    <property type="match status" value="1"/>
</dbReference>